<evidence type="ECO:0000256" key="3">
    <source>
        <dbReference type="ARBA" id="ARBA00022679"/>
    </source>
</evidence>
<dbReference type="InterPro" id="IPR001173">
    <property type="entry name" value="Glyco_trans_2-like"/>
</dbReference>
<evidence type="ECO:0000256" key="1">
    <source>
        <dbReference type="ARBA" id="ARBA00006739"/>
    </source>
</evidence>
<keyword evidence="7" id="KW-1185">Reference proteome</keyword>
<feature type="transmembrane region" description="Helical" evidence="4">
    <location>
        <begin position="277"/>
        <end position="299"/>
    </location>
</feature>
<dbReference type="STRING" id="330214.NIDE0883"/>
<evidence type="ECO:0000256" key="4">
    <source>
        <dbReference type="SAM" id="Phobius"/>
    </source>
</evidence>
<sequence length="348" mass="38453">MSDTSQPAVTVLVPCRDEERFIGACLDSILNNDYPKDRLEILVIDGMSQDGTRASVSRYSANHPSIRLLDNLKQDTPHGLNLGIAAAIGDIIVRMDAHSMYPKNYISRLVAWLSKTGADNVGGVCMTVPANDSPVARAIARGLSHPFGVGTSYFRIGTSTPRWVDTVFGGCYRRDVFARIGLFDEQLIRNQDDEFNHRLIARGGRILLVPDVVSYYYPRSSLAQLWRMFYQYGYFKPLVALKLGRIGTGRQVVPMVCLGLLVGLSVASIASPVARFMLMLLVALYLSADFAVSFAVGLSSGLRCAGWLMLVFPTLHVSYGMGYMRGIFDFVIRRKRPDIATNAIPLSR</sequence>
<evidence type="ECO:0000313" key="6">
    <source>
        <dbReference type="EMBL" id="CBK40648.1"/>
    </source>
</evidence>
<evidence type="ECO:0000256" key="2">
    <source>
        <dbReference type="ARBA" id="ARBA00022676"/>
    </source>
</evidence>
<dbReference type="KEGG" id="nde:NIDE0883"/>
<dbReference type="EC" id="2.4.-.-" evidence="6"/>
<feature type="domain" description="Glycosyltransferase 2-like" evidence="5">
    <location>
        <begin position="10"/>
        <end position="145"/>
    </location>
</feature>
<dbReference type="Gene3D" id="3.90.550.10">
    <property type="entry name" value="Spore Coat Polysaccharide Biosynthesis Protein SpsA, Chain A"/>
    <property type="match status" value="1"/>
</dbReference>
<organism evidence="6 7">
    <name type="scientific">Nitrospira defluvii</name>
    <dbReference type="NCBI Taxonomy" id="330214"/>
    <lineage>
        <taxon>Bacteria</taxon>
        <taxon>Pseudomonadati</taxon>
        <taxon>Nitrospirota</taxon>
        <taxon>Nitrospiria</taxon>
        <taxon>Nitrospirales</taxon>
        <taxon>Nitrospiraceae</taxon>
        <taxon>Nitrospira</taxon>
    </lineage>
</organism>
<dbReference type="SUPFAM" id="SSF53448">
    <property type="entry name" value="Nucleotide-diphospho-sugar transferases"/>
    <property type="match status" value="1"/>
</dbReference>
<keyword evidence="2 6" id="KW-0328">Glycosyltransferase</keyword>
<dbReference type="OrthoDB" id="9810303at2"/>
<evidence type="ECO:0000313" key="7">
    <source>
        <dbReference type="Proteomes" id="UP000001660"/>
    </source>
</evidence>
<dbReference type="CAZy" id="GT2">
    <property type="family name" value="Glycosyltransferase Family 2"/>
</dbReference>
<keyword evidence="3 6" id="KW-0808">Transferase</keyword>
<protein>
    <submittedName>
        <fullName evidence="6">Putative Succinoglycan biosynthesis protein ExoA</fullName>
        <ecNumber evidence="6">2.4.-.-</ecNumber>
    </submittedName>
</protein>
<reference evidence="6 7" key="1">
    <citation type="journal article" date="2010" name="Proc. Natl. Acad. Sci. U.S.A.">
        <title>A Nitrospira metagenome illuminates the physiology and evolution of globally important nitrite-oxidizing bacteria.</title>
        <authorList>
            <person name="Lucker S."/>
            <person name="Wagner M."/>
            <person name="Maixner F."/>
            <person name="Pelletier E."/>
            <person name="Koch H."/>
            <person name="Vacherie B."/>
            <person name="Rattei T."/>
            <person name="Sinninghe Damste J."/>
            <person name="Spieck E."/>
            <person name="Le Paslier D."/>
            <person name="Daims H."/>
        </authorList>
    </citation>
    <scope>NUCLEOTIDE SEQUENCE [LARGE SCALE GENOMIC DNA]</scope>
</reference>
<feature type="transmembrane region" description="Helical" evidence="4">
    <location>
        <begin position="305"/>
        <end position="328"/>
    </location>
</feature>
<dbReference type="eggNOG" id="COG1215">
    <property type="taxonomic scope" value="Bacteria"/>
</dbReference>
<dbReference type="CDD" id="cd02525">
    <property type="entry name" value="Succinoglycan_BP_ExoA"/>
    <property type="match status" value="1"/>
</dbReference>
<keyword evidence="4" id="KW-0472">Membrane</keyword>
<feature type="transmembrane region" description="Helical" evidence="4">
    <location>
        <begin position="252"/>
        <end position="270"/>
    </location>
</feature>
<dbReference type="PANTHER" id="PTHR43630">
    <property type="entry name" value="POLY-BETA-1,6-N-ACETYL-D-GLUCOSAMINE SYNTHASE"/>
    <property type="match status" value="1"/>
</dbReference>
<dbReference type="EMBL" id="FP929003">
    <property type="protein sequence ID" value="CBK40648.1"/>
    <property type="molecule type" value="Genomic_DNA"/>
</dbReference>
<keyword evidence="4" id="KW-1133">Transmembrane helix</keyword>
<evidence type="ECO:0000259" key="5">
    <source>
        <dbReference type="Pfam" id="PF00535"/>
    </source>
</evidence>
<accession>D8PBN9</accession>
<dbReference type="GO" id="GO:0016757">
    <property type="term" value="F:glycosyltransferase activity"/>
    <property type="evidence" value="ECO:0007669"/>
    <property type="project" value="UniProtKB-KW"/>
</dbReference>
<comment type="similarity">
    <text evidence="1">Belongs to the glycosyltransferase 2 family.</text>
</comment>
<dbReference type="Pfam" id="PF00535">
    <property type="entry name" value="Glycos_transf_2"/>
    <property type="match status" value="1"/>
</dbReference>
<gene>
    <name evidence="6" type="ORF">NIDE0883</name>
</gene>
<dbReference type="InterPro" id="IPR029044">
    <property type="entry name" value="Nucleotide-diphossugar_trans"/>
</dbReference>
<dbReference type="Proteomes" id="UP000001660">
    <property type="component" value="Chromosome"/>
</dbReference>
<keyword evidence="4" id="KW-0812">Transmembrane</keyword>
<name>D8PBN9_9BACT</name>
<dbReference type="PANTHER" id="PTHR43630:SF1">
    <property type="entry name" value="POLY-BETA-1,6-N-ACETYL-D-GLUCOSAMINE SYNTHASE"/>
    <property type="match status" value="1"/>
</dbReference>
<proteinExistence type="inferred from homology"/>
<dbReference type="HOGENOM" id="CLU_025996_19_0_0"/>
<dbReference type="AlphaFoldDB" id="D8PBN9"/>